<keyword evidence="2" id="KW-1185">Reference proteome</keyword>
<evidence type="ECO:0000313" key="2">
    <source>
        <dbReference type="Proteomes" id="UP000005697"/>
    </source>
</evidence>
<dbReference type="Proteomes" id="UP000005697">
    <property type="component" value="Unassembled WGS sequence"/>
</dbReference>
<dbReference type="STRING" id="888743.HMPREF9141_1332"/>
<sequence>MHLVTLACLIQFLTDNEWKSYLTANNDAVDNYIYNELHFSEYWSGQKNHVATSCSPHIFNLWRIVDQEKDLYAKEVEQYFKNNYFQNKDLSSISLSLTEAFYNVFDHASANNNAFSLIMYDEKKQVLYAAISDFGVGIANSVRKYLPSIDDDRTALLKAVENNFTVKSTGRNKGKGLDNILSCADVCRIFSGNGLLVDNNGDRRCYDVDFFFPGTLLYFEVNLARMEEEEILDMFVF</sequence>
<name>F0F6W5_9BACT</name>
<dbReference type="eggNOG" id="COG2172">
    <property type="taxonomic scope" value="Bacteria"/>
</dbReference>
<dbReference type="HOGENOM" id="CLU_083884_0_0_10"/>
<gene>
    <name evidence="1" type="ORF">HMPREF9141_1332</name>
</gene>
<protein>
    <submittedName>
        <fullName evidence="1">Uncharacterized protein</fullName>
    </submittedName>
</protein>
<accession>F0F6W5</accession>
<proteinExistence type="predicted"/>
<reference evidence="1 2" key="1">
    <citation type="submission" date="2011-01" db="EMBL/GenBank/DDBJ databases">
        <authorList>
            <person name="Muzny D."/>
            <person name="Qin X."/>
            <person name="Deng J."/>
            <person name="Jiang H."/>
            <person name="Liu Y."/>
            <person name="Qu J."/>
            <person name="Song X.-Z."/>
            <person name="Zhang L."/>
            <person name="Thornton R."/>
            <person name="Coyle M."/>
            <person name="Francisco L."/>
            <person name="Jackson L."/>
            <person name="Javaid M."/>
            <person name="Korchina V."/>
            <person name="Kovar C."/>
            <person name="Mata R."/>
            <person name="Mathew T."/>
            <person name="Ngo R."/>
            <person name="Nguyen L."/>
            <person name="Nguyen N."/>
            <person name="Okwuonu G."/>
            <person name="Ongeri F."/>
            <person name="Pham C."/>
            <person name="Simmons D."/>
            <person name="Wilczek-Boney K."/>
            <person name="Hale W."/>
            <person name="Jakkamsetti A."/>
            <person name="Pham P."/>
            <person name="Ruth R."/>
            <person name="San Lucas F."/>
            <person name="Warren J."/>
            <person name="Zhang J."/>
            <person name="Zhao Z."/>
            <person name="Zhou C."/>
            <person name="Zhu D."/>
            <person name="Lee S."/>
            <person name="Bess C."/>
            <person name="Blankenburg K."/>
            <person name="Forbes L."/>
            <person name="Fu Q."/>
            <person name="Gubbala S."/>
            <person name="Hirani K."/>
            <person name="Jayaseelan J.C."/>
            <person name="Lara F."/>
            <person name="Munidasa M."/>
            <person name="Palculict T."/>
            <person name="Patil S."/>
            <person name="Pu L.-L."/>
            <person name="Saada N."/>
            <person name="Tang L."/>
            <person name="Weissenberger G."/>
            <person name="Zhu Y."/>
            <person name="Hemphill L."/>
            <person name="Shang Y."/>
            <person name="Youmans B."/>
            <person name="Ayvaz T."/>
            <person name="Ross M."/>
            <person name="Santibanez J."/>
            <person name="Aqrawi P."/>
            <person name="Gross S."/>
            <person name="Joshi V."/>
            <person name="Fowler G."/>
            <person name="Nazareth L."/>
            <person name="Reid J."/>
            <person name="Worley K."/>
            <person name="Petrosino J."/>
            <person name="Highlander S."/>
            <person name="Gibbs R."/>
        </authorList>
    </citation>
    <scope>NUCLEOTIDE SEQUENCE [LARGE SCALE GENOMIC DNA]</scope>
    <source>
        <strain evidence="1 2">DSM 16608</strain>
    </source>
</reference>
<organism evidence="1 2">
    <name type="scientific">Prevotella multiformis DSM 16608</name>
    <dbReference type="NCBI Taxonomy" id="888743"/>
    <lineage>
        <taxon>Bacteria</taxon>
        <taxon>Pseudomonadati</taxon>
        <taxon>Bacteroidota</taxon>
        <taxon>Bacteroidia</taxon>
        <taxon>Bacteroidales</taxon>
        <taxon>Prevotellaceae</taxon>
        <taxon>Prevotella</taxon>
    </lineage>
</organism>
<dbReference type="EMBL" id="AEWX01000018">
    <property type="protein sequence ID" value="EGC20092.1"/>
    <property type="molecule type" value="Genomic_DNA"/>
</dbReference>
<evidence type="ECO:0000313" key="1">
    <source>
        <dbReference type="EMBL" id="EGC20092.1"/>
    </source>
</evidence>
<comment type="caution">
    <text evidence="1">The sequence shown here is derived from an EMBL/GenBank/DDBJ whole genome shotgun (WGS) entry which is preliminary data.</text>
</comment>
<dbReference type="AlphaFoldDB" id="F0F6W5"/>